<sequence>MQLFWESIGGPAPVKLMNKANDAAVSNSVQGLKAAEAALEVSDSSAVKLTSLLGALFNHKDNKKGQQDTFKPYLGVMAVAWPGKLVLIVKTMSWVKGQQFFAQLKVHITHAIPLIESLPHTNM</sequence>
<comment type="caution">
    <text evidence="1">The sequence shown here is derived from an EMBL/GenBank/DDBJ whole genome shotgun (WGS) entry which is preliminary data.</text>
</comment>
<name>A0AAD7GWK6_MYCRO</name>
<accession>A0AAD7GWK6</accession>
<proteinExistence type="predicted"/>
<protein>
    <submittedName>
        <fullName evidence="1">Uncharacterized protein</fullName>
    </submittedName>
</protein>
<evidence type="ECO:0000313" key="1">
    <source>
        <dbReference type="EMBL" id="KAJ7706652.1"/>
    </source>
</evidence>
<gene>
    <name evidence="1" type="ORF">B0H17DRAFT_1192246</name>
</gene>
<dbReference type="Proteomes" id="UP001221757">
    <property type="component" value="Unassembled WGS sequence"/>
</dbReference>
<reference evidence="1" key="1">
    <citation type="submission" date="2023-03" db="EMBL/GenBank/DDBJ databases">
        <title>Massive genome expansion in bonnet fungi (Mycena s.s.) driven by repeated elements and novel gene families across ecological guilds.</title>
        <authorList>
            <consortium name="Lawrence Berkeley National Laboratory"/>
            <person name="Harder C.B."/>
            <person name="Miyauchi S."/>
            <person name="Viragh M."/>
            <person name="Kuo A."/>
            <person name="Thoen E."/>
            <person name="Andreopoulos B."/>
            <person name="Lu D."/>
            <person name="Skrede I."/>
            <person name="Drula E."/>
            <person name="Henrissat B."/>
            <person name="Morin E."/>
            <person name="Kohler A."/>
            <person name="Barry K."/>
            <person name="LaButti K."/>
            <person name="Morin E."/>
            <person name="Salamov A."/>
            <person name="Lipzen A."/>
            <person name="Mereny Z."/>
            <person name="Hegedus B."/>
            <person name="Baldrian P."/>
            <person name="Stursova M."/>
            <person name="Weitz H."/>
            <person name="Taylor A."/>
            <person name="Grigoriev I.V."/>
            <person name="Nagy L.G."/>
            <person name="Martin F."/>
            <person name="Kauserud H."/>
        </authorList>
    </citation>
    <scope>NUCLEOTIDE SEQUENCE</scope>
    <source>
        <strain evidence="1">CBHHK067</strain>
    </source>
</reference>
<dbReference type="AlphaFoldDB" id="A0AAD7GWK6"/>
<keyword evidence="2" id="KW-1185">Reference proteome</keyword>
<dbReference type="EMBL" id="JARKIE010000006">
    <property type="protein sequence ID" value="KAJ7706652.1"/>
    <property type="molecule type" value="Genomic_DNA"/>
</dbReference>
<organism evidence="1 2">
    <name type="scientific">Mycena rosella</name>
    <name type="common">Pink bonnet</name>
    <name type="synonym">Agaricus rosellus</name>
    <dbReference type="NCBI Taxonomy" id="1033263"/>
    <lineage>
        <taxon>Eukaryota</taxon>
        <taxon>Fungi</taxon>
        <taxon>Dikarya</taxon>
        <taxon>Basidiomycota</taxon>
        <taxon>Agaricomycotina</taxon>
        <taxon>Agaricomycetes</taxon>
        <taxon>Agaricomycetidae</taxon>
        <taxon>Agaricales</taxon>
        <taxon>Marasmiineae</taxon>
        <taxon>Mycenaceae</taxon>
        <taxon>Mycena</taxon>
    </lineage>
</organism>
<evidence type="ECO:0000313" key="2">
    <source>
        <dbReference type="Proteomes" id="UP001221757"/>
    </source>
</evidence>